<dbReference type="Pfam" id="PF00145">
    <property type="entry name" value="DNA_methylase"/>
    <property type="match status" value="1"/>
</dbReference>
<dbReference type="SUPFAM" id="SSF47413">
    <property type="entry name" value="lambda repressor-like DNA-binding domains"/>
    <property type="match status" value="1"/>
</dbReference>
<name>A0A0F9TT22_9ZZZZ</name>
<dbReference type="PANTHER" id="PTHR10629">
    <property type="entry name" value="CYTOSINE-SPECIFIC METHYLTRANSFERASE"/>
    <property type="match status" value="1"/>
</dbReference>
<dbReference type="InterPro" id="IPR018117">
    <property type="entry name" value="C5_DNA_meth_AS"/>
</dbReference>
<dbReference type="SMART" id="SM00530">
    <property type="entry name" value="HTH_XRE"/>
    <property type="match status" value="1"/>
</dbReference>
<dbReference type="AlphaFoldDB" id="A0A0F9TT22"/>
<dbReference type="PROSITE" id="PS00095">
    <property type="entry name" value="C5_MTASE_2"/>
    <property type="match status" value="1"/>
</dbReference>
<dbReference type="InterPro" id="IPR050390">
    <property type="entry name" value="C5-Methyltransferase"/>
</dbReference>
<dbReference type="Pfam" id="PF13560">
    <property type="entry name" value="HTH_31"/>
    <property type="match status" value="1"/>
</dbReference>
<keyword evidence="3" id="KW-0808">Transferase</keyword>
<accession>A0A0F9TT22</accession>
<comment type="caution">
    <text evidence="6">The sequence shown here is derived from an EMBL/GenBank/DDBJ whole genome shotgun (WGS) entry which is preliminary data.</text>
</comment>
<dbReference type="InterPro" id="IPR031303">
    <property type="entry name" value="C5_meth_CS"/>
</dbReference>
<dbReference type="GO" id="GO:0005634">
    <property type="term" value="C:nucleus"/>
    <property type="evidence" value="ECO:0007669"/>
    <property type="project" value="TreeGrafter"/>
</dbReference>
<organism evidence="6">
    <name type="scientific">marine sediment metagenome</name>
    <dbReference type="NCBI Taxonomy" id="412755"/>
    <lineage>
        <taxon>unclassified sequences</taxon>
        <taxon>metagenomes</taxon>
        <taxon>ecological metagenomes</taxon>
    </lineage>
</organism>
<dbReference type="Gene3D" id="1.10.260.40">
    <property type="entry name" value="lambda repressor-like DNA-binding domains"/>
    <property type="match status" value="1"/>
</dbReference>
<dbReference type="EC" id="2.1.1.37" evidence="1"/>
<dbReference type="PANTHER" id="PTHR10629:SF52">
    <property type="entry name" value="DNA (CYTOSINE-5)-METHYLTRANSFERASE 1"/>
    <property type="match status" value="1"/>
</dbReference>
<dbReference type="Gene3D" id="3.90.120.30">
    <property type="match status" value="1"/>
</dbReference>
<dbReference type="Gene3D" id="3.40.50.150">
    <property type="entry name" value="Vaccinia Virus protein VP39"/>
    <property type="match status" value="1"/>
</dbReference>
<feature type="domain" description="HTH cro/C1-type" evidence="5">
    <location>
        <begin position="9"/>
        <end position="43"/>
    </location>
</feature>
<dbReference type="PROSITE" id="PS50943">
    <property type="entry name" value="HTH_CROC1"/>
    <property type="match status" value="1"/>
</dbReference>
<evidence type="ECO:0000256" key="1">
    <source>
        <dbReference type="ARBA" id="ARBA00011975"/>
    </source>
</evidence>
<dbReference type="InterPro" id="IPR010982">
    <property type="entry name" value="Lambda_DNA-bd_dom_sf"/>
</dbReference>
<protein>
    <recommendedName>
        <fullName evidence="1">DNA (cytosine-5-)-methyltransferase</fullName>
        <ecNumber evidence="1">2.1.1.37</ecNumber>
    </recommendedName>
</protein>
<sequence length="415" mass="45995">MSAVSEFTRMREATGMSIEELAEELEVSARTIRRWEAGEPKPSRVIIRYVSELAGSNVAETSGTFTFIDLFAGIGGLRRGFESIDGRCVYTCERDRYARSTYGANFLCDHPIDEDITEVAAEDIPPHDVLLAGFPCQPFSIAGVSKKNSLNRAHGFACDAQGTLFFDVARIIGHHRPKAFLLENVRNLVNHDKGRTFRVIMRTLEEELGYQVRARVIDAKGFLPQHRERIFIVGFREPNAFSFDDLDIPSSSHGPKLGSILHPEDGSEAPEIPFTDADGMVSEKYVLTDHLWGYLQGYAAKHKAAGNGFGFGLVGPDGVARTLSARYYKDGSEILIERPGGAPRRLTPRECARLMGFDRPGTNRPMKIPVSDTQAYRQFGNSVAVPVVEAVAKHMEPFILDSETRLREPEMAAVA</sequence>
<dbReference type="PROSITE" id="PS00094">
    <property type="entry name" value="C5_MTASE_1"/>
    <property type="match status" value="1"/>
</dbReference>
<dbReference type="GO" id="GO:0003886">
    <property type="term" value="F:DNA (cytosine-5-)-methyltransferase activity"/>
    <property type="evidence" value="ECO:0007669"/>
    <property type="project" value="UniProtKB-EC"/>
</dbReference>
<keyword evidence="2" id="KW-0489">Methyltransferase</keyword>
<dbReference type="GO" id="GO:0032259">
    <property type="term" value="P:methylation"/>
    <property type="evidence" value="ECO:0007669"/>
    <property type="project" value="UniProtKB-KW"/>
</dbReference>
<dbReference type="InterPro" id="IPR001387">
    <property type="entry name" value="Cro/C1-type_HTH"/>
</dbReference>
<dbReference type="InterPro" id="IPR001525">
    <property type="entry name" value="C5_MeTfrase"/>
</dbReference>
<evidence type="ECO:0000256" key="3">
    <source>
        <dbReference type="ARBA" id="ARBA00022679"/>
    </source>
</evidence>
<dbReference type="NCBIfam" id="TIGR00675">
    <property type="entry name" value="dcm"/>
    <property type="match status" value="1"/>
</dbReference>
<evidence type="ECO:0000259" key="5">
    <source>
        <dbReference type="PROSITE" id="PS50943"/>
    </source>
</evidence>
<gene>
    <name evidence="6" type="ORF">LCGC14_0309060</name>
</gene>
<evidence type="ECO:0000256" key="4">
    <source>
        <dbReference type="ARBA" id="ARBA00022691"/>
    </source>
</evidence>
<reference evidence="6" key="1">
    <citation type="journal article" date="2015" name="Nature">
        <title>Complex archaea that bridge the gap between prokaryotes and eukaryotes.</title>
        <authorList>
            <person name="Spang A."/>
            <person name="Saw J.H."/>
            <person name="Jorgensen S.L."/>
            <person name="Zaremba-Niedzwiedzka K."/>
            <person name="Martijn J."/>
            <person name="Lind A.E."/>
            <person name="van Eijk R."/>
            <person name="Schleper C."/>
            <person name="Guy L."/>
            <person name="Ettema T.J."/>
        </authorList>
    </citation>
    <scope>NUCLEOTIDE SEQUENCE</scope>
</reference>
<dbReference type="GO" id="GO:0044027">
    <property type="term" value="P:negative regulation of gene expression via chromosomal CpG island methylation"/>
    <property type="evidence" value="ECO:0007669"/>
    <property type="project" value="TreeGrafter"/>
</dbReference>
<dbReference type="GO" id="GO:0003677">
    <property type="term" value="F:DNA binding"/>
    <property type="evidence" value="ECO:0007669"/>
    <property type="project" value="InterPro"/>
</dbReference>
<dbReference type="InterPro" id="IPR029063">
    <property type="entry name" value="SAM-dependent_MTases_sf"/>
</dbReference>
<keyword evidence="4" id="KW-0949">S-adenosyl-L-methionine</keyword>
<dbReference type="PRINTS" id="PR00105">
    <property type="entry name" value="C5METTRFRASE"/>
</dbReference>
<dbReference type="PROSITE" id="PS51679">
    <property type="entry name" value="SAM_MT_C5"/>
    <property type="match status" value="1"/>
</dbReference>
<dbReference type="EMBL" id="LAZR01000200">
    <property type="protein sequence ID" value="KKN82484.1"/>
    <property type="molecule type" value="Genomic_DNA"/>
</dbReference>
<evidence type="ECO:0000313" key="6">
    <source>
        <dbReference type="EMBL" id="KKN82484.1"/>
    </source>
</evidence>
<dbReference type="CDD" id="cd00093">
    <property type="entry name" value="HTH_XRE"/>
    <property type="match status" value="1"/>
</dbReference>
<dbReference type="CDD" id="cd00315">
    <property type="entry name" value="Cyt_C5_DNA_methylase"/>
    <property type="match status" value="1"/>
</dbReference>
<dbReference type="SUPFAM" id="SSF53335">
    <property type="entry name" value="S-adenosyl-L-methionine-dependent methyltransferases"/>
    <property type="match status" value="1"/>
</dbReference>
<proteinExistence type="predicted"/>
<evidence type="ECO:0000256" key="2">
    <source>
        <dbReference type="ARBA" id="ARBA00022603"/>
    </source>
</evidence>